<dbReference type="RefSeq" id="XP_056480448.1">
    <property type="nucleotide sequence ID" value="XM_056613224.1"/>
</dbReference>
<dbReference type="AlphaFoldDB" id="A0A9W9G5T5"/>
<name>A0A9W9G5T5_9EURO</name>
<protein>
    <submittedName>
        <fullName evidence="2">Uncharacterized protein</fullName>
    </submittedName>
</protein>
<dbReference type="EMBL" id="JAPQKI010000001">
    <property type="protein sequence ID" value="KAJ5112675.1"/>
    <property type="molecule type" value="Genomic_DNA"/>
</dbReference>
<dbReference type="GeneID" id="81352203"/>
<keyword evidence="3" id="KW-1185">Reference proteome</keyword>
<comment type="caution">
    <text evidence="2">The sequence shown here is derived from an EMBL/GenBank/DDBJ whole genome shotgun (WGS) entry which is preliminary data.</text>
</comment>
<accession>A0A9W9G5T5</accession>
<sequence length="158" mass="16628">MTVPYQSRCGKKGPSQPHACGTASLEPPEVGLSVTARTVGTLAPARLHGCVCTAAWLLLRCCTAAGLEWVCASSSIHLGPSLFWPRYSVDIRGPPPPRKSLDFILDDLPPPAPEFLPGVAGTAAASGTEALRRAPDAIHTLSCYTDPRLIIGDAQSKK</sequence>
<gene>
    <name evidence="2" type="ORF">N7532_000720</name>
</gene>
<reference evidence="2" key="2">
    <citation type="journal article" date="2023" name="IMA Fungus">
        <title>Comparative genomic study of the Penicillium genus elucidates a diverse pangenome and 15 lateral gene transfer events.</title>
        <authorList>
            <person name="Petersen C."/>
            <person name="Sorensen T."/>
            <person name="Nielsen M.R."/>
            <person name="Sondergaard T.E."/>
            <person name="Sorensen J.L."/>
            <person name="Fitzpatrick D.A."/>
            <person name="Frisvad J.C."/>
            <person name="Nielsen K.L."/>
        </authorList>
    </citation>
    <scope>NUCLEOTIDE SEQUENCE</scope>
    <source>
        <strain evidence="2">IBT 30761</strain>
    </source>
</reference>
<organism evidence="2 3">
    <name type="scientific">Penicillium argentinense</name>
    <dbReference type="NCBI Taxonomy" id="1131581"/>
    <lineage>
        <taxon>Eukaryota</taxon>
        <taxon>Fungi</taxon>
        <taxon>Dikarya</taxon>
        <taxon>Ascomycota</taxon>
        <taxon>Pezizomycotina</taxon>
        <taxon>Eurotiomycetes</taxon>
        <taxon>Eurotiomycetidae</taxon>
        <taxon>Eurotiales</taxon>
        <taxon>Aspergillaceae</taxon>
        <taxon>Penicillium</taxon>
    </lineage>
</organism>
<reference evidence="2" key="1">
    <citation type="submission" date="2022-11" db="EMBL/GenBank/DDBJ databases">
        <authorList>
            <person name="Petersen C."/>
        </authorList>
    </citation>
    <scope>NUCLEOTIDE SEQUENCE</scope>
    <source>
        <strain evidence="2">IBT 30761</strain>
    </source>
</reference>
<evidence type="ECO:0000313" key="3">
    <source>
        <dbReference type="Proteomes" id="UP001149074"/>
    </source>
</evidence>
<evidence type="ECO:0000313" key="2">
    <source>
        <dbReference type="EMBL" id="KAJ5112675.1"/>
    </source>
</evidence>
<proteinExistence type="predicted"/>
<dbReference type="Proteomes" id="UP001149074">
    <property type="component" value="Unassembled WGS sequence"/>
</dbReference>
<evidence type="ECO:0000256" key="1">
    <source>
        <dbReference type="SAM" id="MobiDB-lite"/>
    </source>
</evidence>
<feature type="region of interest" description="Disordered" evidence="1">
    <location>
        <begin position="1"/>
        <end position="24"/>
    </location>
</feature>